<feature type="compositionally biased region" description="Basic and acidic residues" evidence="1">
    <location>
        <begin position="1"/>
        <end position="12"/>
    </location>
</feature>
<dbReference type="EMBL" id="CAWUPB010001195">
    <property type="protein sequence ID" value="CAK7355588.1"/>
    <property type="molecule type" value="Genomic_DNA"/>
</dbReference>
<comment type="caution">
    <text evidence="2">The sequence shown here is derived from an EMBL/GenBank/DDBJ whole genome shotgun (WGS) entry which is preliminary data.</text>
</comment>
<dbReference type="Proteomes" id="UP001314170">
    <property type="component" value="Unassembled WGS sequence"/>
</dbReference>
<proteinExistence type="predicted"/>
<protein>
    <submittedName>
        <fullName evidence="2">Uncharacterized protein</fullName>
    </submittedName>
</protein>
<name>A0AAV1SR36_9ROSI</name>
<organism evidence="2 3">
    <name type="scientific">Dovyalis caffra</name>
    <dbReference type="NCBI Taxonomy" id="77055"/>
    <lineage>
        <taxon>Eukaryota</taxon>
        <taxon>Viridiplantae</taxon>
        <taxon>Streptophyta</taxon>
        <taxon>Embryophyta</taxon>
        <taxon>Tracheophyta</taxon>
        <taxon>Spermatophyta</taxon>
        <taxon>Magnoliopsida</taxon>
        <taxon>eudicotyledons</taxon>
        <taxon>Gunneridae</taxon>
        <taxon>Pentapetalae</taxon>
        <taxon>rosids</taxon>
        <taxon>fabids</taxon>
        <taxon>Malpighiales</taxon>
        <taxon>Salicaceae</taxon>
        <taxon>Flacourtieae</taxon>
        <taxon>Dovyalis</taxon>
    </lineage>
</organism>
<feature type="region of interest" description="Disordered" evidence="1">
    <location>
        <begin position="1"/>
        <end position="23"/>
    </location>
</feature>
<keyword evidence="3" id="KW-1185">Reference proteome</keyword>
<accession>A0AAV1SR36</accession>
<feature type="compositionally biased region" description="Acidic residues" evidence="1">
    <location>
        <begin position="13"/>
        <end position="23"/>
    </location>
</feature>
<gene>
    <name evidence="2" type="ORF">DCAF_LOCUS25848</name>
</gene>
<sequence>MLWKMERVHKEEDGGDGDDDEGFSEQFSSIMGNYKQYLTRINMALNEKVRKSNKHVVSTKKVKVRYIIHRIGLENPSNT</sequence>
<evidence type="ECO:0000313" key="3">
    <source>
        <dbReference type="Proteomes" id="UP001314170"/>
    </source>
</evidence>
<reference evidence="2 3" key="1">
    <citation type="submission" date="2024-01" db="EMBL/GenBank/DDBJ databases">
        <authorList>
            <person name="Waweru B."/>
        </authorList>
    </citation>
    <scope>NUCLEOTIDE SEQUENCE [LARGE SCALE GENOMIC DNA]</scope>
</reference>
<evidence type="ECO:0000313" key="2">
    <source>
        <dbReference type="EMBL" id="CAK7355588.1"/>
    </source>
</evidence>
<dbReference type="AlphaFoldDB" id="A0AAV1SR36"/>
<evidence type="ECO:0000256" key="1">
    <source>
        <dbReference type="SAM" id="MobiDB-lite"/>
    </source>
</evidence>